<gene>
    <name evidence="2" type="ORF">VNO78_22559</name>
</gene>
<evidence type="ECO:0000256" key="1">
    <source>
        <dbReference type="SAM" id="MobiDB-lite"/>
    </source>
</evidence>
<name>A0AAN9S273_PSOTE</name>
<evidence type="ECO:0000313" key="2">
    <source>
        <dbReference type="EMBL" id="KAK7387767.1"/>
    </source>
</evidence>
<evidence type="ECO:0000313" key="3">
    <source>
        <dbReference type="Proteomes" id="UP001386955"/>
    </source>
</evidence>
<dbReference type="EMBL" id="JAYMYS010000006">
    <property type="protein sequence ID" value="KAK7387767.1"/>
    <property type="molecule type" value="Genomic_DNA"/>
</dbReference>
<sequence length="179" mass="20006">MKRARERRGRCKVVCDMCVVVEHETLTLYTVEASKVPCSPLMAFAFFPSSQLQGIIYILYSPFSILHLPLPYSTFPSSTSFFCSLPPRLKSSPPPLNPTEQVVTTPTKSIADSVLLSQLLRAHTCINKLQAAHKSSKKKLEEEKRNNRGGVQPIGDAIRRREGYAGAREEHVSHRRAVA</sequence>
<feature type="compositionally biased region" description="Basic and acidic residues" evidence="1">
    <location>
        <begin position="157"/>
        <end position="172"/>
    </location>
</feature>
<protein>
    <submittedName>
        <fullName evidence="2">Uncharacterized protein</fullName>
    </submittedName>
</protein>
<keyword evidence="3" id="KW-1185">Reference proteome</keyword>
<reference evidence="2 3" key="1">
    <citation type="submission" date="2024-01" db="EMBL/GenBank/DDBJ databases">
        <title>The genomes of 5 underutilized Papilionoideae crops provide insights into root nodulation and disease resistanc.</title>
        <authorList>
            <person name="Jiang F."/>
        </authorList>
    </citation>
    <scope>NUCLEOTIDE SEQUENCE [LARGE SCALE GENOMIC DNA]</scope>
    <source>
        <strain evidence="2">DUOXIRENSHENG_FW03</strain>
        <tissue evidence="2">Leaves</tissue>
    </source>
</reference>
<accession>A0AAN9S273</accession>
<comment type="caution">
    <text evidence="2">The sequence shown here is derived from an EMBL/GenBank/DDBJ whole genome shotgun (WGS) entry which is preliminary data.</text>
</comment>
<proteinExistence type="predicted"/>
<organism evidence="2 3">
    <name type="scientific">Psophocarpus tetragonolobus</name>
    <name type="common">Winged bean</name>
    <name type="synonym">Dolichos tetragonolobus</name>
    <dbReference type="NCBI Taxonomy" id="3891"/>
    <lineage>
        <taxon>Eukaryota</taxon>
        <taxon>Viridiplantae</taxon>
        <taxon>Streptophyta</taxon>
        <taxon>Embryophyta</taxon>
        <taxon>Tracheophyta</taxon>
        <taxon>Spermatophyta</taxon>
        <taxon>Magnoliopsida</taxon>
        <taxon>eudicotyledons</taxon>
        <taxon>Gunneridae</taxon>
        <taxon>Pentapetalae</taxon>
        <taxon>rosids</taxon>
        <taxon>fabids</taxon>
        <taxon>Fabales</taxon>
        <taxon>Fabaceae</taxon>
        <taxon>Papilionoideae</taxon>
        <taxon>50 kb inversion clade</taxon>
        <taxon>NPAAA clade</taxon>
        <taxon>indigoferoid/millettioid clade</taxon>
        <taxon>Phaseoleae</taxon>
        <taxon>Psophocarpus</taxon>
    </lineage>
</organism>
<feature type="region of interest" description="Disordered" evidence="1">
    <location>
        <begin position="136"/>
        <end position="179"/>
    </location>
</feature>
<dbReference type="Proteomes" id="UP001386955">
    <property type="component" value="Unassembled WGS sequence"/>
</dbReference>
<dbReference type="AlphaFoldDB" id="A0AAN9S273"/>